<dbReference type="RefSeq" id="WP_100794948.1">
    <property type="nucleotide sequence ID" value="NZ_JAEOAH010000015.1"/>
</dbReference>
<feature type="domain" description="HTH marR-type" evidence="2">
    <location>
        <begin position="9"/>
        <end position="140"/>
    </location>
</feature>
<dbReference type="Gene3D" id="1.10.10.10">
    <property type="entry name" value="Winged helix-like DNA-binding domain superfamily/Winged helix DNA-binding domain"/>
    <property type="match status" value="1"/>
</dbReference>
<keyword evidence="4" id="KW-1185">Reference proteome</keyword>
<reference evidence="3 4" key="1">
    <citation type="submission" date="2020-12" db="EMBL/GenBank/DDBJ databases">
        <title>YIM B01967 draft genome.</title>
        <authorList>
            <person name="Yan X."/>
        </authorList>
    </citation>
    <scope>NUCLEOTIDE SEQUENCE [LARGE SCALE GENOMIC DNA]</scope>
    <source>
        <strain evidence="3 4">YIM B01967</strain>
    </source>
</reference>
<comment type="caution">
    <text evidence="3">The sequence shown here is derived from an EMBL/GenBank/DDBJ whole genome shotgun (WGS) entry which is preliminary data.</text>
</comment>
<evidence type="ECO:0000313" key="4">
    <source>
        <dbReference type="Proteomes" id="UP000618943"/>
    </source>
</evidence>
<gene>
    <name evidence="3" type="ORF">JFL43_11600</name>
</gene>
<keyword evidence="1" id="KW-0238">DNA-binding</keyword>
<dbReference type="InterPro" id="IPR036390">
    <property type="entry name" value="WH_DNA-bd_sf"/>
</dbReference>
<evidence type="ECO:0000259" key="2">
    <source>
        <dbReference type="PROSITE" id="PS50995"/>
    </source>
</evidence>
<evidence type="ECO:0000256" key="1">
    <source>
        <dbReference type="ARBA" id="ARBA00023125"/>
    </source>
</evidence>
<evidence type="ECO:0000313" key="3">
    <source>
        <dbReference type="EMBL" id="MBK3495484.1"/>
    </source>
</evidence>
<sequence length="141" mass="15989">MNEARRESISSLFEVVASLERKWANEWNSQNTLGFSKTHILILDLLDNEGPKRPSAIAERLQVTTGGITVLTNKLIKAQLIKKTQNETDRRASQLEITEAGNELLLTAHSHVNEIIERMFGMLSEDEIHTLRKIFSKCLFG</sequence>
<dbReference type="InterPro" id="IPR036388">
    <property type="entry name" value="WH-like_DNA-bd_sf"/>
</dbReference>
<dbReference type="PANTHER" id="PTHR33164:SF99">
    <property type="entry name" value="MARR FAMILY REGULATORY PROTEIN"/>
    <property type="match status" value="1"/>
</dbReference>
<protein>
    <submittedName>
        <fullName evidence="3">MarR family transcriptional regulator</fullName>
    </submittedName>
</protein>
<dbReference type="PROSITE" id="PS50995">
    <property type="entry name" value="HTH_MARR_2"/>
    <property type="match status" value="1"/>
</dbReference>
<dbReference type="EMBL" id="JAEOAH010000015">
    <property type="protein sequence ID" value="MBK3495484.1"/>
    <property type="molecule type" value="Genomic_DNA"/>
</dbReference>
<dbReference type="SMART" id="SM00347">
    <property type="entry name" value="HTH_MARR"/>
    <property type="match status" value="1"/>
</dbReference>
<dbReference type="InterPro" id="IPR039422">
    <property type="entry name" value="MarR/SlyA-like"/>
</dbReference>
<dbReference type="PANTHER" id="PTHR33164">
    <property type="entry name" value="TRANSCRIPTIONAL REGULATOR, MARR FAMILY"/>
    <property type="match status" value="1"/>
</dbReference>
<organism evidence="3 4">
    <name type="scientific">Viridibacillus soli</name>
    <dbReference type="NCBI Taxonomy" id="2798301"/>
    <lineage>
        <taxon>Bacteria</taxon>
        <taxon>Bacillati</taxon>
        <taxon>Bacillota</taxon>
        <taxon>Bacilli</taxon>
        <taxon>Bacillales</taxon>
        <taxon>Caryophanaceae</taxon>
        <taxon>Viridibacillus</taxon>
    </lineage>
</organism>
<dbReference type="SUPFAM" id="SSF46785">
    <property type="entry name" value="Winged helix' DNA-binding domain"/>
    <property type="match status" value="1"/>
</dbReference>
<dbReference type="Pfam" id="PF01047">
    <property type="entry name" value="MarR"/>
    <property type="match status" value="1"/>
</dbReference>
<dbReference type="Proteomes" id="UP000618943">
    <property type="component" value="Unassembled WGS sequence"/>
</dbReference>
<dbReference type="PRINTS" id="PR00598">
    <property type="entry name" value="HTHMARR"/>
</dbReference>
<dbReference type="InterPro" id="IPR000835">
    <property type="entry name" value="HTH_MarR-typ"/>
</dbReference>
<proteinExistence type="predicted"/>
<name>A0ABS1H7U6_9BACL</name>
<accession>A0ABS1H7U6</accession>